<gene>
    <name evidence="2" type="ORF">PAI11_26330</name>
</gene>
<reference evidence="2 3" key="1">
    <citation type="journal article" date="2013" name="Biodegradation">
        <title>Quantitative proteomic analysis of ibuprofen-degrading Patulibacter sp. strain I11.</title>
        <authorList>
            <person name="Almeida B."/>
            <person name="Kjeldal H."/>
            <person name="Lolas I."/>
            <person name="Knudsen A.D."/>
            <person name="Carvalho G."/>
            <person name="Nielsen K.L."/>
            <person name="Barreto Crespo M.T."/>
            <person name="Stensballe A."/>
            <person name="Nielsen J.L."/>
        </authorList>
    </citation>
    <scope>NUCLEOTIDE SEQUENCE [LARGE SCALE GENOMIC DNA]</scope>
    <source>
        <strain evidence="2 3">I11</strain>
    </source>
</reference>
<feature type="compositionally biased region" description="Basic and acidic residues" evidence="1">
    <location>
        <begin position="47"/>
        <end position="56"/>
    </location>
</feature>
<proteinExistence type="predicted"/>
<evidence type="ECO:0000313" key="2">
    <source>
        <dbReference type="EMBL" id="EHN10526.1"/>
    </source>
</evidence>
<dbReference type="Proteomes" id="UP000005143">
    <property type="component" value="Unassembled WGS sequence"/>
</dbReference>
<name>H0E731_9ACTN</name>
<dbReference type="AlphaFoldDB" id="H0E731"/>
<protein>
    <submittedName>
        <fullName evidence="2">Uncharacterized protein</fullName>
    </submittedName>
</protein>
<evidence type="ECO:0000256" key="1">
    <source>
        <dbReference type="SAM" id="MobiDB-lite"/>
    </source>
</evidence>
<comment type="caution">
    <text evidence="2">The sequence shown here is derived from an EMBL/GenBank/DDBJ whole genome shotgun (WGS) entry which is preliminary data.</text>
</comment>
<organism evidence="2 3">
    <name type="scientific">Patulibacter medicamentivorans</name>
    <dbReference type="NCBI Taxonomy" id="1097667"/>
    <lineage>
        <taxon>Bacteria</taxon>
        <taxon>Bacillati</taxon>
        <taxon>Actinomycetota</taxon>
        <taxon>Thermoleophilia</taxon>
        <taxon>Solirubrobacterales</taxon>
        <taxon>Patulibacteraceae</taxon>
        <taxon>Patulibacter</taxon>
    </lineage>
</organism>
<feature type="compositionally biased region" description="Low complexity" evidence="1">
    <location>
        <begin position="1"/>
        <end position="10"/>
    </location>
</feature>
<feature type="region of interest" description="Disordered" evidence="1">
    <location>
        <begin position="1"/>
        <end position="56"/>
    </location>
</feature>
<evidence type="ECO:0000313" key="3">
    <source>
        <dbReference type="Proteomes" id="UP000005143"/>
    </source>
</evidence>
<keyword evidence="3" id="KW-1185">Reference proteome</keyword>
<accession>H0E731</accession>
<sequence length="70" mass="7378">MHRPPRFAARAARDHGPAARRGAARLSVAARTTGRGALSCSAMAQRSRTDVPRDRARGRSAAAIVLTITA</sequence>
<dbReference type="EMBL" id="AGUD01000216">
    <property type="protein sequence ID" value="EHN10526.1"/>
    <property type="molecule type" value="Genomic_DNA"/>
</dbReference>